<dbReference type="GeneID" id="92083939"/>
<accession>A0ABR1PTL5</accession>
<organism evidence="1 2">
    <name type="scientific">Apiospora aurea</name>
    <dbReference type="NCBI Taxonomy" id="335848"/>
    <lineage>
        <taxon>Eukaryota</taxon>
        <taxon>Fungi</taxon>
        <taxon>Dikarya</taxon>
        <taxon>Ascomycota</taxon>
        <taxon>Pezizomycotina</taxon>
        <taxon>Sordariomycetes</taxon>
        <taxon>Xylariomycetidae</taxon>
        <taxon>Amphisphaeriales</taxon>
        <taxon>Apiosporaceae</taxon>
        <taxon>Apiospora</taxon>
    </lineage>
</organism>
<evidence type="ECO:0000313" key="1">
    <source>
        <dbReference type="EMBL" id="KAK7937787.1"/>
    </source>
</evidence>
<dbReference type="EMBL" id="JAQQWE010000010">
    <property type="protein sequence ID" value="KAK7937787.1"/>
    <property type="molecule type" value="Genomic_DNA"/>
</dbReference>
<reference evidence="1 2" key="1">
    <citation type="submission" date="2023-01" db="EMBL/GenBank/DDBJ databases">
        <title>Analysis of 21 Apiospora genomes using comparative genomics revels a genus with tremendous synthesis potential of carbohydrate active enzymes and secondary metabolites.</title>
        <authorList>
            <person name="Sorensen T."/>
        </authorList>
    </citation>
    <scope>NUCLEOTIDE SEQUENCE [LARGE SCALE GENOMIC DNA]</scope>
    <source>
        <strain evidence="1 2">CBS 24483</strain>
    </source>
</reference>
<protein>
    <submittedName>
        <fullName evidence="1">Uncharacterized protein</fullName>
    </submittedName>
</protein>
<name>A0ABR1PTL5_9PEZI</name>
<keyword evidence="2" id="KW-1185">Reference proteome</keyword>
<sequence>MSISFLLLTEPAGESHTKHSDIHSLAKVKESARSFLEHCLVRRSNTTRTFGCDEYSDENMAPIKEATRDWDVVIEDGISSDTQWAQLLQDRTQELTQQKLANTPVIVRVYFSRPGGGVWPGKNNTTDHNDSVNSS</sequence>
<dbReference type="Proteomes" id="UP001391051">
    <property type="component" value="Unassembled WGS sequence"/>
</dbReference>
<comment type="caution">
    <text evidence="1">The sequence shown here is derived from an EMBL/GenBank/DDBJ whole genome shotgun (WGS) entry which is preliminary data.</text>
</comment>
<evidence type="ECO:0000313" key="2">
    <source>
        <dbReference type="Proteomes" id="UP001391051"/>
    </source>
</evidence>
<proteinExistence type="predicted"/>
<gene>
    <name evidence="1" type="ORF">PG986_014655</name>
</gene>
<dbReference type="RefSeq" id="XP_066693115.1">
    <property type="nucleotide sequence ID" value="XM_066850877.1"/>
</dbReference>